<dbReference type="OrthoDB" id="277175at2759"/>
<evidence type="ECO:0000256" key="2">
    <source>
        <dbReference type="SAM" id="MobiDB-lite"/>
    </source>
</evidence>
<dbReference type="Proteomes" id="UP000217790">
    <property type="component" value="Unassembled WGS sequence"/>
</dbReference>
<dbReference type="InterPro" id="IPR040213">
    <property type="entry name" value="GIR2-like"/>
</dbReference>
<dbReference type="PROSITE" id="PS50908">
    <property type="entry name" value="RWD"/>
    <property type="match status" value="1"/>
</dbReference>
<evidence type="ECO:0000259" key="3">
    <source>
        <dbReference type="PROSITE" id="PS50908"/>
    </source>
</evidence>
<feature type="domain" description="RWD" evidence="3">
    <location>
        <begin position="8"/>
        <end position="112"/>
    </location>
</feature>
<dbReference type="Gene3D" id="3.10.110.10">
    <property type="entry name" value="Ubiquitin Conjugating Enzyme"/>
    <property type="match status" value="1"/>
</dbReference>
<name>A0A2H3E117_ARMGA</name>
<feature type="region of interest" description="Disordered" evidence="2">
    <location>
        <begin position="206"/>
        <end position="241"/>
    </location>
</feature>
<dbReference type="AlphaFoldDB" id="A0A2H3E117"/>
<dbReference type="InterPro" id="IPR016135">
    <property type="entry name" value="UBQ-conjugating_enzyme/RWD"/>
</dbReference>
<dbReference type="STRING" id="47427.A0A2H3E117"/>
<reference evidence="5" key="1">
    <citation type="journal article" date="2017" name="Nat. Ecol. Evol.">
        <title>Genome expansion and lineage-specific genetic innovations in the forest pathogenic fungi Armillaria.</title>
        <authorList>
            <person name="Sipos G."/>
            <person name="Prasanna A.N."/>
            <person name="Walter M.C."/>
            <person name="O'Connor E."/>
            <person name="Balint B."/>
            <person name="Krizsan K."/>
            <person name="Kiss B."/>
            <person name="Hess J."/>
            <person name="Varga T."/>
            <person name="Slot J."/>
            <person name="Riley R."/>
            <person name="Boka B."/>
            <person name="Rigling D."/>
            <person name="Barry K."/>
            <person name="Lee J."/>
            <person name="Mihaltcheva S."/>
            <person name="LaButti K."/>
            <person name="Lipzen A."/>
            <person name="Waldron R."/>
            <person name="Moloney N.M."/>
            <person name="Sperisen C."/>
            <person name="Kredics L."/>
            <person name="Vagvoelgyi C."/>
            <person name="Patrignani A."/>
            <person name="Fitzpatrick D."/>
            <person name="Nagy I."/>
            <person name="Doyle S."/>
            <person name="Anderson J.B."/>
            <person name="Grigoriev I.V."/>
            <person name="Gueldener U."/>
            <person name="Muensterkoetter M."/>
            <person name="Nagy L.G."/>
        </authorList>
    </citation>
    <scope>NUCLEOTIDE SEQUENCE [LARGE SCALE GENOMIC DNA]</scope>
    <source>
        <strain evidence="5">Ar21-2</strain>
    </source>
</reference>
<dbReference type="FunCoup" id="A0A2H3E117">
    <property type="interactions" value="234"/>
</dbReference>
<dbReference type="Pfam" id="PF16543">
    <property type="entry name" value="DFRP_C"/>
    <property type="match status" value="1"/>
</dbReference>
<dbReference type="EMBL" id="KZ293650">
    <property type="protein sequence ID" value="PBK96828.1"/>
    <property type="molecule type" value="Genomic_DNA"/>
</dbReference>
<feature type="compositionally biased region" description="Basic and acidic residues" evidence="2">
    <location>
        <begin position="164"/>
        <end position="185"/>
    </location>
</feature>
<dbReference type="Pfam" id="PF05773">
    <property type="entry name" value="RWD"/>
    <property type="match status" value="1"/>
</dbReference>
<dbReference type="CDD" id="cd23823">
    <property type="entry name" value="RWD_GCN2"/>
    <property type="match status" value="1"/>
</dbReference>
<evidence type="ECO:0000313" key="4">
    <source>
        <dbReference type="EMBL" id="PBK96828.1"/>
    </source>
</evidence>
<dbReference type="PANTHER" id="PTHR12292">
    <property type="entry name" value="RWD DOMAIN-CONTAINING PROTEIN"/>
    <property type="match status" value="1"/>
</dbReference>
<gene>
    <name evidence="4" type="ORF">ARMGADRAFT_1010378</name>
</gene>
<feature type="coiled-coil region" evidence="1">
    <location>
        <begin position="115"/>
        <end position="142"/>
    </location>
</feature>
<proteinExistence type="predicted"/>
<evidence type="ECO:0000256" key="1">
    <source>
        <dbReference type="SAM" id="Coils"/>
    </source>
</evidence>
<dbReference type="SUPFAM" id="SSF54495">
    <property type="entry name" value="UBC-like"/>
    <property type="match status" value="1"/>
</dbReference>
<accession>A0A2H3E117</accession>
<organism evidence="4 5">
    <name type="scientific">Armillaria gallica</name>
    <name type="common">Bulbous honey fungus</name>
    <name type="synonym">Armillaria bulbosa</name>
    <dbReference type="NCBI Taxonomy" id="47427"/>
    <lineage>
        <taxon>Eukaryota</taxon>
        <taxon>Fungi</taxon>
        <taxon>Dikarya</taxon>
        <taxon>Basidiomycota</taxon>
        <taxon>Agaricomycotina</taxon>
        <taxon>Agaricomycetes</taxon>
        <taxon>Agaricomycetidae</taxon>
        <taxon>Agaricales</taxon>
        <taxon>Marasmiineae</taxon>
        <taxon>Physalacriaceae</taxon>
        <taxon>Armillaria</taxon>
    </lineage>
</organism>
<dbReference type="OMA" id="QWDEHKK"/>
<sequence>MSSDVLLEEFEVLESIYPTELTKLSETDIQIDAEPDDIAEGAEPLKLSLRVHYGASYPDVLPDLSLEAVEGELEDDEVAKLISELNDIGEENLGMAMTFTLVSHLREQLSTLVRSRADKRRKEELEKERLALEEEEARTRGTPVTAASFKVWKDKFDAQQARKKQQEEEERMKGLTPKEREEVKRMYSRLSGRQLFEKNRNLEEDALLEEGTVSVDVSQYERSHHDDDQDEDERVTFSDSD</sequence>
<protein>
    <submittedName>
        <fullName evidence="4">RWD domain-containing protein</fullName>
    </submittedName>
</protein>
<feature type="region of interest" description="Disordered" evidence="2">
    <location>
        <begin position="160"/>
        <end position="186"/>
    </location>
</feature>
<keyword evidence="5" id="KW-1185">Reference proteome</keyword>
<dbReference type="InParanoid" id="A0A2H3E117"/>
<dbReference type="InterPro" id="IPR006575">
    <property type="entry name" value="RWD_dom"/>
</dbReference>
<keyword evidence="1" id="KW-0175">Coiled coil</keyword>
<dbReference type="InterPro" id="IPR032378">
    <property type="entry name" value="ZC3H15/TMA46_C"/>
</dbReference>
<evidence type="ECO:0000313" key="5">
    <source>
        <dbReference type="Proteomes" id="UP000217790"/>
    </source>
</evidence>
<dbReference type="SMART" id="SM00591">
    <property type="entry name" value="RWD"/>
    <property type="match status" value="1"/>
</dbReference>